<organism evidence="1 2">
    <name type="scientific">Vulcanisaeta distributa (strain DSM 14429 / JCM 11212 / NBRC 100878 / IC-017)</name>
    <dbReference type="NCBI Taxonomy" id="572478"/>
    <lineage>
        <taxon>Archaea</taxon>
        <taxon>Thermoproteota</taxon>
        <taxon>Thermoprotei</taxon>
        <taxon>Thermoproteales</taxon>
        <taxon>Thermoproteaceae</taxon>
        <taxon>Vulcanisaeta</taxon>
    </lineage>
</organism>
<dbReference type="HOGENOM" id="CLU_115256_4_0_2"/>
<protein>
    <submittedName>
        <fullName evidence="1">PaREP1 family protein</fullName>
    </submittedName>
</protein>
<keyword evidence="2" id="KW-1185">Reference proteome</keyword>
<sequence length="156" mass="18226">MQSLLELLSEIAKKRDLSPELYLAELISRDLDPKDRVSIYLKIHSELLNEAEKEYADNDLVQAGEKYWGAVVALLNAIAELKGWEHFSHRDYAIIIERLADEFNDDELRTLFDSVEKLHANFYHNFLDRSGFNLRRDRALALIKRLSEYMARLKGD</sequence>
<dbReference type="GeneID" id="9751307"/>
<name>E1QTZ3_VULDI</name>
<dbReference type="eggNOG" id="arCOG03722">
    <property type="taxonomic scope" value="Archaea"/>
</dbReference>
<evidence type="ECO:0000313" key="1">
    <source>
        <dbReference type="EMBL" id="ADN49790.1"/>
    </source>
</evidence>
<reference evidence="1 2" key="1">
    <citation type="journal article" date="2010" name="Stand. Genomic Sci.">
        <title>Complete genome sequence of Vulcanisaeta distributa type strain (IC-017).</title>
        <authorList>
            <person name="Mavromatis K."/>
            <person name="Sikorski J."/>
            <person name="Pabst E."/>
            <person name="Teshima H."/>
            <person name="Lapidus A."/>
            <person name="Lucas S."/>
            <person name="Nolan M."/>
            <person name="Glavina Del Rio T."/>
            <person name="Cheng J.F."/>
            <person name="Bruce D."/>
            <person name="Goodwin L."/>
            <person name="Pitluck S."/>
            <person name="Liolios K."/>
            <person name="Ivanova N."/>
            <person name="Mikhailova N."/>
            <person name="Pati A."/>
            <person name="Chen A."/>
            <person name="Palaniappan K."/>
            <person name="Land M."/>
            <person name="Hauser L."/>
            <person name="Chang Y.J."/>
            <person name="Jeffries C.D."/>
            <person name="Rohde M."/>
            <person name="Spring S."/>
            <person name="Goker M."/>
            <person name="Wirth R."/>
            <person name="Woyke T."/>
            <person name="Bristow J."/>
            <person name="Eisen J.A."/>
            <person name="Markowitz V."/>
            <person name="Hugenholtz P."/>
            <person name="Klenk H.P."/>
            <person name="Kyrpides N.C."/>
        </authorList>
    </citation>
    <scope>NUCLEOTIDE SEQUENCE [LARGE SCALE GENOMIC DNA]</scope>
    <source>
        <strain evidence="2">DSM 14429 / JCM 11212 / NBRC 100878 / IC-017</strain>
    </source>
</reference>
<reference evidence="2" key="2">
    <citation type="journal article" date="2010" name="Stand. Genomic Sci.">
        <title>Complete genome sequence of Vulcanisaeta distributa type strain (IC-017T).</title>
        <authorList>
            <person name="Mavromatis K."/>
            <person name="Sikorski J."/>
            <person name="Pabst E."/>
            <person name="Teshima H."/>
            <person name="Lapidus A."/>
            <person name="Lucas S."/>
            <person name="Nolan M."/>
            <person name="Glavina Del Rio T."/>
            <person name="Cheng J."/>
            <person name="Bruce D."/>
            <person name="Goodwin L."/>
            <person name="Pitluck S."/>
            <person name="Liolios K."/>
            <person name="Ivanova N."/>
            <person name="Mikhailova N."/>
            <person name="Pati A."/>
            <person name="Chen A."/>
            <person name="Palaniappan K."/>
            <person name="Land M."/>
            <person name="Hauser L."/>
            <person name="Chang Y."/>
            <person name="Jeffries C."/>
            <person name="Rohde M."/>
            <person name="Spring S."/>
            <person name="Goker M."/>
            <person name="Wirth R."/>
            <person name="Woyke T."/>
            <person name="Bristow J."/>
            <person name="Eisen J."/>
            <person name="Markowitz V."/>
            <person name="Hugenholtz P."/>
            <person name="Klenk H."/>
            <person name="Kyrpides N."/>
        </authorList>
    </citation>
    <scope>NUCLEOTIDE SEQUENCE [LARGE SCALE GENOMIC DNA]</scope>
    <source>
        <strain evidence="2">DSM 14429 / JCM 11212 / NBRC 100878 / IC-017</strain>
    </source>
</reference>
<dbReference type="InterPro" id="IPR010268">
    <property type="entry name" value="PaREP1"/>
</dbReference>
<dbReference type="EMBL" id="CP002100">
    <property type="protein sequence ID" value="ADN49790.1"/>
    <property type="molecule type" value="Genomic_DNA"/>
</dbReference>
<dbReference type="Pfam" id="PF05942">
    <property type="entry name" value="PaREP1"/>
    <property type="match status" value="1"/>
</dbReference>
<dbReference type="PANTHER" id="PTHR34237:SF1">
    <property type="entry name" value="PAREP8"/>
    <property type="match status" value="1"/>
</dbReference>
<dbReference type="PANTHER" id="PTHR34237">
    <property type="entry name" value="PAREP8-RELATED"/>
    <property type="match status" value="1"/>
</dbReference>
<dbReference type="Gene3D" id="1.20.120.330">
    <property type="entry name" value="Nucleotidyltransferases domain 2"/>
    <property type="match status" value="1"/>
</dbReference>
<dbReference type="OrthoDB" id="30877at2157"/>
<evidence type="ECO:0000313" key="2">
    <source>
        <dbReference type="Proteomes" id="UP000006681"/>
    </source>
</evidence>
<dbReference type="Proteomes" id="UP000006681">
    <property type="component" value="Chromosome"/>
</dbReference>
<dbReference type="KEGG" id="vdi:Vdis_0389"/>
<dbReference type="RefSeq" id="WP_013335515.1">
    <property type="nucleotide sequence ID" value="NC_014537.1"/>
</dbReference>
<dbReference type="AlphaFoldDB" id="E1QTZ3"/>
<gene>
    <name evidence="1" type="ordered locus">Vdis_0389</name>
</gene>
<accession>E1QTZ3</accession>
<proteinExistence type="predicted"/>